<reference evidence="2 3" key="2">
    <citation type="submission" date="2018-11" db="EMBL/GenBank/DDBJ databases">
        <authorList>
            <consortium name="Pathogen Informatics"/>
        </authorList>
    </citation>
    <scope>NUCLEOTIDE SEQUENCE [LARGE SCALE GENOMIC DNA]</scope>
</reference>
<feature type="compositionally biased region" description="Polar residues" evidence="1">
    <location>
        <begin position="23"/>
        <end position="32"/>
    </location>
</feature>
<dbReference type="Proteomes" id="UP000274429">
    <property type="component" value="Unassembled WGS sequence"/>
</dbReference>
<feature type="region of interest" description="Disordered" evidence="1">
    <location>
        <begin position="18"/>
        <end position="51"/>
    </location>
</feature>
<name>A0A0R3WUZ1_HYDTA</name>
<dbReference type="EMBL" id="UYWX01004780">
    <property type="protein sequence ID" value="VDM25202.1"/>
    <property type="molecule type" value="Genomic_DNA"/>
</dbReference>
<proteinExistence type="predicted"/>
<dbReference type="STRING" id="6205.A0A0R3WUZ1"/>
<accession>A0A0R3WUZ1</accession>
<evidence type="ECO:0000313" key="3">
    <source>
        <dbReference type="Proteomes" id="UP000274429"/>
    </source>
</evidence>
<evidence type="ECO:0000313" key="4">
    <source>
        <dbReference type="WBParaSite" id="TTAC_0000458101-mRNA-1"/>
    </source>
</evidence>
<reference evidence="4" key="1">
    <citation type="submission" date="2017-02" db="UniProtKB">
        <authorList>
            <consortium name="WormBaseParasite"/>
        </authorList>
    </citation>
    <scope>IDENTIFICATION</scope>
</reference>
<feature type="region of interest" description="Disordered" evidence="1">
    <location>
        <begin position="100"/>
        <end position="149"/>
    </location>
</feature>
<sequence>MDKPFVYFAHLKENLTKAPPKQLSRQSLTADSNDVGDDQWQDWASDTEDGQLSAEASSLLSLKSSKSISRPENELGAGVAQVKVVLTEFESEITSYPAVSSIPQGGDLLPTTPLPSANGSLRYTTENAFSDVNTEEDDVSGWSVEDDEF</sequence>
<feature type="compositionally biased region" description="Acidic residues" evidence="1">
    <location>
        <begin position="34"/>
        <end position="49"/>
    </location>
</feature>
<dbReference type="AlphaFoldDB" id="A0A0R3WUZ1"/>
<evidence type="ECO:0000256" key="1">
    <source>
        <dbReference type="SAM" id="MobiDB-lite"/>
    </source>
</evidence>
<gene>
    <name evidence="2" type="ORF">TTAC_LOCUS4566</name>
</gene>
<organism evidence="4">
    <name type="scientific">Hydatigena taeniaeformis</name>
    <name type="common">Feline tapeworm</name>
    <name type="synonym">Taenia taeniaeformis</name>
    <dbReference type="NCBI Taxonomy" id="6205"/>
    <lineage>
        <taxon>Eukaryota</taxon>
        <taxon>Metazoa</taxon>
        <taxon>Spiralia</taxon>
        <taxon>Lophotrochozoa</taxon>
        <taxon>Platyhelminthes</taxon>
        <taxon>Cestoda</taxon>
        <taxon>Eucestoda</taxon>
        <taxon>Cyclophyllidea</taxon>
        <taxon>Taeniidae</taxon>
        <taxon>Hydatigera</taxon>
    </lineage>
</organism>
<feature type="compositionally biased region" description="Acidic residues" evidence="1">
    <location>
        <begin position="133"/>
        <end position="149"/>
    </location>
</feature>
<dbReference type="WBParaSite" id="TTAC_0000458101-mRNA-1">
    <property type="protein sequence ID" value="TTAC_0000458101-mRNA-1"/>
    <property type="gene ID" value="TTAC_0000458101"/>
</dbReference>
<feature type="compositionally biased region" description="Polar residues" evidence="1">
    <location>
        <begin position="114"/>
        <end position="132"/>
    </location>
</feature>
<keyword evidence="3" id="KW-1185">Reference proteome</keyword>
<protein>
    <submittedName>
        <fullName evidence="4">BSD domain-containing protein</fullName>
    </submittedName>
</protein>
<evidence type="ECO:0000313" key="2">
    <source>
        <dbReference type="EMBL" id="VDM25202.1"/>
    </source>
</evidence>